<evidence type="ECO:0000256" key="1">
    <source>
        <dbReference type="ARBA" id="ARBA00023450"/>
    </source>
</evidence>
<proteinExistence type="inferred from homology"/>
<dbReference type="Pfam" id="PF01844">
    <property type="entry name" value="HNH"/>
    <property type="match status" value="1"/>
</dbReference>
<gene>
    <name evidence="4" type="ORF">L0M17_00815</name>
</gene>
<dbReference type="InterPro" id="IPR003870">
    <property type="entry name" value="DUF222"/>
</dbReference>
<dbReference type="Proteomes" id="UP001202922">
    <property type="component" value="Unassembled WGS sequence"/>
</dbReference>
<feature type="region of interest" description="Disordered" evidence="2">
    <location>
        <begin position="500"/>
        <end position="557"/>
    </location>
</feature>
<dbReference type="GO" id="GO:0004519">
    <property type="term" value="F:endonuclease activity"/>
    <property type="evidence" value="ECO:0007669"/>
    <property type="project" value="UniProtKB-KW"/>
</dbReference>
<comment type="similarity">
    <text evidence="1">Belongs to the Rv1128c/1148c/1588c/1702c/1945/3466 family.</text>
</comment>
<keyword evidence="5" id="KW-1185">Reference proteome</keyword>
<dbReference type="InterPro" id="IPR002711">
    <property type="entry name" value="HNH"/>
</dbReference>
<keyword evidence="4" id="KW-0540">Nuclease</keyword>
<feature type="compositionally biased region" description="Polar residues" evidence="2">
    <location>
        <begin position="547"/>
        <end position="557"/>
    </location>
</feature>
<evidence type="ECO:0000313" key="4">
    <source>
        <dbReference type="EMBL" id="MCH6468537.1"/>
    </source>
</evidence>
<accession>A0ABS9TWE7</accession>
<keyword evidence="4" id="KW-0255">Endonuclease</keyword>
<protein>
    <submittedName>
        <fullName evidence="4">HNH endonuclease</fullName>
    </submittedName>
</protein>
<dbReference type="Pfam" id="PF02720">
    <property type="entry name" value="DUF222"/>
    <property type="match status" value="1"/>
</dbReference>
<dbReference type="RefSeq" id="WP_241050336.1">
    <property type="nucleotide sequence ID" value="NZ_JAKZBV010000001.1"/>
</dbReference>
<feature type="region of interest" description="Disordered" evidence="2">
    <location>
        <begin position="324"/>
        <end position="380"/>
    </location>
</feature>
<keyword evidence="4" id="KW-0378">Hydrolase</keyword>
<feature type="compositionally biased region" description="Low complexity" evidence="2">
    <location>
        <begin position="334"/>
        <end position="368"/>
    </location>
</feature>
<sequence length="557" mass="57207">MSFLARLGLPGLLGDLDGPGLIDRLDALERLKAAAAAEQARVQVEFALLCEAGMDPRAAALESRTGRAAARAGERSASAQIALARRVSPARGARLLAAARRLVADLPCTLGALSAGQLSEDRAVWVAEGVEVLSPAERAAVDEALAGHPRRLEGLGDRGVQDAVRAAVDAVDDRAAAARARRAGQGRRVTLRRLPDAMAQLTAILPAAQAAAVAGALRAAGAGARAAGDSRTAGQVAADTLVERVTGQEHADAVPLRVGLVMTDSSLFGAGREPALLQGYGRIPAGHARAMVAATATGTARTAAAGTTAGTARMPAGAAADGTLSSAAGASRNGPAGAPPTGTAADPSESAAAVASGMPRGPAAVPADGPGGLPAGGGRSGGAASLAGVWLRRLYLDPGTGELAAMDSRLRRFPRALAEFIQTRDQACRTPYCEAPIRHIDHVVPVASGGETSVENGQGLCEACNHAKESPGWERHVVGCEDPDGTRTEGTRGDILTVTPTGHEYYSPPPKLPGSDPYARRREHAPAQWEHAPPQWESVPQLEYSPQWWQTPRRQHG</sequence>
<dbReference type="Gene3D" id="1.10.30.50">
    <property type="match status" value="1"/>
</dbReference>
<organism evidence="4 5">
    <name type="scientific">Sinomonas terrae</name>
    <dbReference type="NCBI Taxonomy" id="2908838"/>
    <lineage>
        <taxon>Bacteria</taxon>
        <taxon>Bacillati</taxon>
        <taxon>Actinomycetota</taxon>
        <taxon>Actinomycetes</taxon>
        <taxon>Micrococcales</taxon>
        <taxon>Micrococcaceae</taxon>
        <taxon>Sinomonas</taxon>
    </lineage>
</organism>
<dbReference type="SMART" id="SM00507">
    <property type="entry name" value="HNHc"/>
    <property type="match status" value="1"/>
</dbReference>
<feature type="compositionally biased region" description="Gly residues" evidence="2">
    <location>
        <begin position="369"/>
        <end position="380"/>
    </location>
</feature>
<evidence type="ECO:0000259" key="3">
    <source>
        <dbReference type="SMART" id="SM00507"/>
    </source>
</evidence>
<comment type="caution">
    <text evidence="4">The sequence shown here is derived from an EMBL/GenBank/DDBJ whole genome shotgun (WGS) entry which is preliminary data.</text>
</comment>
<evidence type="ECO:0000313" key="5">
    <source>
        <dbReference type="Proteomes" id="UP001202922"/>
    </source>
</evidence>
<dbReference type="InterPro" id="IPR003615">
    <property type="entry name" value="HNH_nuc"/>
</dbReference>
<name>A0ABS9TWE7_9MICC</name>
<evidence type="ECO:0000256" key="2">
    <source>
        <dbReference type="SAM" id="MobiDB-lite"/>
    </source>
</evidence>
<dbReference type="CDD" id="cd00085">
    <property type="entry name" value="HNHc"/>
    <property type="match status" value="1"/>
</dbReference>
<feature type="domain" description="HNH nuclease" evidence="3">
    <location>
        <begin position="416"/>
        <end position="466"/>
    </location>
</feature>
<dbReference type="EMBL" id="JAKZBV010000001">
    <property type="protein sequence ID" value="MCH6468537.1"/>
    <property type="molecule type" value="Genomic_DNA"/>
</dbReference>
<reference evidence="4 5" key="1">
    <citation type="submission" date="2022-03" db="EMBL/GenBank/DDBJ databases">
        <title>Sinomonas sp. isolated from a soil.</title>
        <authorList>
            <person name="Han J."/>
            <person name="Kim D.-U."/>
        </authorList>
    </citation>
    <scope>NUCLEOTIDE SEQUENCE [LARGE SCALE GENOMIC DNA]</scope>
    <source>
        <strain evidence="4 5">5-5</strain>
    </source>
</reference>